<dbReference type="InterPro" id="IPR012480">
    <property type="entry name" value="Hepar_II_III_C"/>
</dbReference>
<dbReference type="InterPro" id="IPR031680">
    <property type="entry name" value="Hepar_II_III_N"/>
</dbReference>
<dbReference type="Pfam" id="PF07940">
    <property type="entry name" value="Hepar_II_III_C"/>
    <property type="match status" value="1"/>
</dbReference>
<evidence type="ECO:0000259" key="6">
    <source>
        <dbReference type="Pfam" id="PF16889"/>
    </source>
</evidence>
<dbReference type="RefSeq" id="WP_091472479.1">
    <property type="nucleotide sequence ID" value="NZ_FOIT01000001.1"/>
</dbReference>
<comment type="subcellular location">
    <subcellularLocation>
        <location evidence="1">Periplasm</location>
    </subcellularLocation>
</comment>
<dbReference type="Gene3D" id="1.50.10.100">
    <property type="entry name" value="Chondroitin AC/alginate lyase"/>
    <property type="match status" value="1"/>
</dbReference>
<dbReference type="Pfam" id="PF16889">
    <property type="entry name" value="Hepar_II_III_N"/>
    <property type="match status" value="1"/>
</dbReference>
<organism evidence="7 8">
    <name type="scientific">Aliicoccus persicus</name>
    <dbReference type="NCBI Taxonomy" id="930138"/>
    <lineage>
        <taxon>Bacteria</taxon>
        <taxon>Bacillati</taxon>
        <taxon>Bacillota</taxon>
        <taxon>Bacilli</taxon>
        <taxon>Bacillales</taxon>
        <taxon>Staphylococcaceae</taxon>
        <taxon>Aliicoccus</taxon>
    </lineage>
</organism>
<protein>
    <submittedName>
        <fullName evidence="7">Heparinase II/III N-terminus</fullName>
    </submittedName>
</protein>
<feature type="domain" description="Heparin-sulfate lyase N-terminal" evidence="6">
    <location>
        <begin position="28"/>
        <end position="270"/>
    </location>
</feature>
<dbReference type="EMBL" id="FOIT01000001">
    <property type="protein sequence ID" value="SEV79588.1"/>
    <property type="molecule type" value="Genomic_DNA"/>
</dbReference>
<evidence type="ECO:0000313" key="8">
    <source>
        <dbReference type="Proteomes" id="UP000243605"/>
    </source>
</evidence>
<dbReference type="OrthoDB" id="7335480at2"/>
<accession>A0A662Z1S8</accession>
<dbReference type="GO" id="GO:0016829">
    <property type="term" value="F:lyase activity"/>
    <property type="evidence" value="ECO:0007669"/>
    <property type="project" value="UniProtKB-KW"/>
</dbReference>
<dbReference type="Gene3D" id="2.70.98.70">
    <property type="match status" value="1"/>
</dbReference>
<evidence type="ECO:0000256" key="2">
    <source>
        <dbReference type="ARBA" id="ARBA00022729"/>
    </source>
</evidence>
<evidence type="ECO:0000259" key="5">
    <source>
        <dbReference type="Pfam" id="PF07940"/>
    </source>
</evidence>
<keyword evidence="3" id="KW-0574">Periplasm</keyword>
<keyword evidence="4" id="KW-0456">Lyase</keyword>
<dbReference type="Proteomes" id="UP000243605">
    <property type="component" value="Unassembled WGS sequence"/>
</dbReference>
<name>A0A662Z1S8_9STAP</name>
<sequence>MNKSKINLALKNVQRFHDGELVLKYNLQTLNIKNGIDWEYEHPTNHSTYQVYLHSLSIINDFVIVGTQTENIRELLFARKLIYEWFLKGKNSKFSWHEHAVSTRLLNIIKFQEKAGEYKLESNFFESILKEHCLFLNDDSNYKHNNHGLMMDNALITASAFIEDSSLRNNYINKALSRIRVSVYRDLTVQGIHVENSPEYHNLYIILLNQIFHTLKKYDFKLERNIHFLRQAAIEKRASLLKPNNEFPLLGDTGQTKYPSIKKSFEDIVDLEAGLVVLQDEDEMKQEFSRYFTFKCGYISKTHKHFDDLSITYYNNGHDVIIDPGKYSYNKDSDREYIISPAAHSTITLENESYPLHQVGQSLRDRLKITKYFYTDDYHLVEGINDLYENAKISRTCIVTKLNDLIIIDKVSKESDGNALQIFNINENAKITQDENSFDIRIDDSSYSLELLSPTKNVESKIIDSFISKKFGKKTNNKKICFQQNSSEIIFATLLRNTNSNIQVISVNKNQVKLIVEDKTLDIMF</sequence>
<proteinExistence type="predicted"/>
<keyword evidence="2" id="KW-0732">Signal</keyword>
<evidence type="ECO:0000313" key="7">
    <source>
        <dbReference type="EMBL" id="SEV79588.1"/>
    </source>
</evidence>
<dbReference type="GO" id="GO:0042597">
    <property type="term" value="C:periplasmic space"/>
    <property type="evidence" value="ECO:0007669"/>
    <property type="project" value="UniProtKB-SubCell"/>
</dbReference>
<gene>
    <name evidence="7" type="ORF">SAMN05192557_0004</name>
</gene>
<evidence type="ECO:0000256" key="1">
    <source>
        <dbReference type="ARBA" id="ARBA00004418"/>
    </source>
</evidence>
<evidence type="ECO:0000256" key="4">
    <source>
        <dbReference type="ARBA" id="ARBA00023239"/>
    </source>
</evidence>
<keyword evidence="8" id="KW-1185">Reference proteome</keyword>
<dbReference type="InterPro" id="IPR008929">
    <property type="entry name" value="Chondroitin_lyas"/>
</dbReference>
<dbReference type="AlphaFoldDB" id="A0A662Z1S8"/>
<evidence type="ECO:0000256" key="3">
    <source>
        <dbReference type="ARBA" id="ARBA00022764"/>
    </source>
</evidence>
<reference evidence="7 8" key="1">
    <citation type="submission" date="2016-10" db="EMBL/GenBank/DDBJ databases">
        <authorList>
            <person name="Varghese N."/>
            <person name="Submissions S."/>
        </authorList>
    </citation>
    <scope>NUCLEOTIDE SEQUENCE [LARGE SCALE GENOMIC DNA]</scope>
    <source>
        <strain evidence="7 8">IBRC-M10081</strain>
    </source>
</reference>
<feature type="domain" description="Heparinase II/III-like C-terminal" evidence="5">
    <location>
        <begin position="290"/>
        <end position="486"/>
    </location>
</feature>
<dbReference type="PANTHER" id="PTHR39210">
    <property type="entry name" value="HEPARIN-SULFATE LYASE"/>
    <property type="match status" value="1"/>
</dbReference>
<dbReference type="SUPFAM" id="SSF48230">
    <property type="entry name" value="Chondroitin AC/alginate lyase"/>
    <property type="match status" value="1"/>
</dbReference>
<dbReference type="PANTHER" id="PTHR39210:SF1">
    <property type="entry name" value="HEPARIN-SULFATE LYASE"/>
    <property type="match status" value="1"/>
</dbReference>